<proteinExistence type="predicted"/>
<gene>
    <name evidence="3" type="ORF">V474_17135</name>
</gene>
<dbReference type="AlphaFoldDB" id="A0A0J8AJA8"/>
<dbReference type="Gene3D" id="3.40.50.2000">
    <property type="entry name" value="Glycogen Phosphorylase B"/>
    <property type="match status" value="2"/>
</dbReference>
<dbReference type="PANTHER" id="PTHR45947:SF3">
    <property type="entry name" value="SULFOQUINOVOSYL TRANSFERASE SQD2"/>
    <property type="match status" value="1"/>
</dbReference>
<dbReference type="CDD" id="cd03801">
    <property type="entry name" value="GT4_PimA-like"/>
    <property type="match status" value="1"/>
</dbReference>
<keyword evidence="4" id="KW-1185">Reference proteome</keyword>
<dbReference type="SUPFAM" id="SSF53756">
    <property type="entry name" value="UDP-Glycosyltransferase/glycogen phosphorylase"/>
    <property type="match status" value="1"/>
</dbReference>
<dbReference type="InterPro" id="IPR001296">
    <property type="entry name" value="Glyco_trans_1"/>
</dbReference>
<comment type="caution">
    <text evidence="3">The sequence shown here is derived from an EMBL/GenBank/DDBJ whole genome shotgun (WGS) entry which is preliminary data.</text>
</comment>
<evidence type="ECO:0000259" key="1">
    <source>
        <dbReference type="Pfam" id="PF00534"/>
    </source>
</evidence>
<dbReference type="InterPro" id="IPR028098">
    <property type="entry name" value="Glyco_trans_4-like_N"/>
</dbReference>
<sequence>MSEGRSRIWVVARVHGPDEGGVQTYVAQVAQGYARAGREVTVFAKSSAGPRRVVDGSITLIDVGPASQLGVYARLVIAMARAWAGGERPDAVHACTWRAAIPALPFPRPLIVTVHGREVGRPAGVAFRLMSAVLSHTARIVAVSDATRVLTLSRLPALADRCVAAWNGVVVPPQRAETGNAVPRIITVCRLVARKNVAAAVRAVSNCRAGGIAIDYAVIGRGEDEPAVREAVADGAVLAEPGGIAMTGYVGDEELAQRYRTADIFLHPQIALEGGAEMEGFGLSVADAMVQGIPCIVGRDGGPAELVRDGVDGLVVDGRVPSEIRAAVALLARDPVYRRKLGENARAFAVQNFCWDRHCRLALEGVIPEAQGNAPPVQEAVTA</sequence>
<dbReference type="OrthoDB" id="9781738at2"/>
<name>A0A0J8AJA8_9SPHN</name>
<evidence type="ECO:0000313" key="4">
    <source>
        <dbReference type="Proteomes" id="UP000052268"/>
    </source>
</evidence>
<dbReference type="InterPro" id="IPR050194">
    <property type="entry name" value="Glycosyltransferase_grp1"/>
</dbReference>
<dbReference type="EMBL" id="JACU01000005">
    <property type="protein sequence ID" value="KMS54795.1"/>
    <property type="molecule type" value="Genomic_DNA"/>
</dbReference>
<dbReference type="PATRIC" id="fig|1114963.3.peg.2257"/>
<accession>A0A0J8AJA8</accession>
<dbReference type="PANTHER" id="PTHR45947">
    <property type="entry name" value="SULFOQUINOVOSYL TRANSFERASE SQD2"/>
    <property type="match status" value="1"/>
</dbReference>
<evidence type="ECO:0000259" key="2">
    <source>
        <dbReference type="Pfam" id="PF13439"/>
    </source>
</evidence>
<evidence type="ECO:0000313" key="3">
    <source>
        <dbReference type="EMBL" id="KMS54795.1"/>
    </source>
</evidence>
<dbReference type="RefSeq" id="WP_059151550.1">
    <property type="nucleotide sequence ID" value="NZ_KQ130454.1"/>
</dbReference>
<reference evidence="3 4" key="1">
    <citation type="journal article" date="2015" name="G3 (Bethesda)">
        <title>Insights into Ongoing Evolution of the Hexachlorocyclohexane Catabolic Pathway from Comparative Genomics of Ten Sphingomonadaceae Strains.</title>
        <authorList>
            <person name="Pearce S.L."/>
            <person name="Oakeshott J.G."/>
            <person name="Pandey G."/>
        </authorList>
    </citation>
    <scope>NUCLEOTIDE SEQUENCE [LARGE SCALE GENOMIC DNA]</scope>
    <source>
        <strain evidence="3 4">LL02</strain>
    </source>
</reference>
<dbReference type="GO" id="GO:0016758">
    <property type="term" value="F:hexosyltransferase activity"/>
    <property type="evidence" value="ECO:0007669"/>
    <property type="project" value="TreeGrafter"/>
</dbReference>
<protein>
    <submittedName>
        <fullName evidence="3">Glycosyl transferase family 1</fullName>
    </submittedName>
</protein>
<organism evidence="3 4">
    <name type="scientific">Novosphingobium barchaimii LL02</name>
    <dbReference type="NCBI Taxonomy" id="1114963"/>
    <lineage>
        <taxon>Bacteria</taxon>
        <taxon>Pseudomonadati</taxon>
        <taxon>Pseudomonadota</taxon>
        <taxon>Alphaproteobacteria</taxon>
        <taxon>Sphingomonadales</taxon>
        <taxon>Sphingomonadaceae</taxon>
        <taxon>Novosphingobium</taxon>
    </lineage>
</organism>
<feature type="domain" description="Glycosyl transferase family 1" evidence="1">
    <location>
        <begin position="183"/>
        <end position="347"/>
    </location>
</feature>
<feature type="domain" description="Glycosyltransferase subfamily 4-like N-terminal" evidence="2">
    <location>
        <begin position="20"/>
        <end position="169"/>
    </location>
</feature>
<keyword evidence="3" id="KW-0808">Transferase</keyword>
<dbReference type="Pfam" id="PF00534">
    <property type="entry name" value="Glycos_transf_1"/>
    <property type="match status" value="1"/>
</dbReference>
<dbReference type="Proteomes" id="UP000052268">
    <property type="component" value="Unassembled WGS sequence"/>
</dbReference>
<dbReference type="Pfam" id="PF13439">
    <property type="entry name" value="Glyco_transf_4"/>
    <property type="match status" value="1"/>
</dbReference>